<dbReference type="HOGENOM" id="CLU_2978870_0_0_1"/>
<dbReference type="InParanoid" id="G2YEP3"/>
<evidence type="ECO:0000313" key="1">
    <source>
        <dbReference type="EMBL" id="CCD50241.1"/>
    </source>
</evidence>
<evidence type="ECO:0000313" key="2">
    <source>
        <dbReference type="Proteomes" id="UP000008177"/>
    </source>
</evidence>
<dbReference type="AlphaFoldDB" id="G2YEP3"/>
<sequence>MLNQPSKGTAVITAILIYLSLKLRSLYYTFLVSGTTVASTGPRLGQIAEIIPGRNILC</sequence>
<dbReference type="Proteomes" id="UP000008177">
    <property type="component" value="Unplaced contigs"/>
</dbReference>
<organism evidence="1 2">
    <name type="scientific">Botryotinia fuckeliana (strain T4)</name>
    <name type="common">Noble rot fungus</name>
    <name type="synonym">Botrytis cinerea</name>
    <dbReference type="NCBI Taxonomy" id="999810"/>
    <lineage>
        <taxon>Eukaryota</taxon>
        <taxon>Fungi</taxon>
        <taxon>Dikarya</taxon>
        <taxon>Ascomycota</taxon>
        <taxon>Pezizomycotina</taxon>
        <taxon>Leotiomycetes</taxon>
        <taxon>Helotiales</taxon>
        <taxon>Sclerotiniaceae</taxon>
        <taxon>Botrytis</taxon>
    </lineage>
</organism>
<dbReference type="EMBL" id="FQ790324">
    <property type="protein sequence ID" value="CCD50241.1"/>
    <property type="molecule type" value="Genomic_DNA"/>
</dbReference>
<gene>
    <name evidence="1" type="ORF">BofuT4_uP092000.1</name>
</gene>
<protein>
    <submittedName>
        <fullName evidence="1">Uncharacterized protein</fullName>
    </submittedName>
</protein>
<name>G2YEP3_BOTF4</name>
<accession>G2YEP3</accession>
<proteinExistence type="predicted"/>
<reference evidence="2" key="1">
    <citation type="journal article" date="2011" name="PLoS Genet.">
        <title>Genomic analysis of the necrotrophic fungal pathogens Sclerotinia sclerotiorum and Botrytis cinerea.</title>
        <authorList>
            <person name="Amselem J."/>
            <person name="Cuomo C.A."/>
            <person name="van Kan J.A."/>
            <person name="Viaud M."/>
            <person name="Benito E.P."/>
            <person name="Couloux A."/>
            <person name="Coutinho P.M."/>
            <person name="de Vries R.P."/>
            <person name="Dyer P.S."/>
            <person name="Fillinger S."/>
            <person name="Fournier E."/>
            <person name="Gout L."/>
            <person name="Hahn M."/>
            <person name="Kohn L."/>
            <person name="Lapalu N."/>
            <person name="Plummer K.M."/>
            <person name="Pradier J.M."/>
            <person name="Quevillon E."/>
            <person name="Sharon A."/>
            <person name="Simon A."/>
            <person name="ten Have A."/>
            <person name="Tudzynski B."/>
            <person name="Tudzynski P."/>
            <person name="Wincker P."/>
            <person name="Andrew M."/>
            <person name="Anthouard V."/>
            <person name="Beever R.E."/>
            <person name="Beffa R."/>
            <person name="Benoit I."/>
            <person name="Bouzid O."/>
            <person name="Brault B."/>
            <person name="Chen Z."/>
            <person name="Choquer M."/>
            <person name="Collemare J."/>
            <person name="Cotton P."/>
            <person name="Danchin E.G."/>
            <person name="Da Silva C."/>
            <person name="Gautier A."/>
            <person name="Giraud C."/>
            <person name="Giraud T."/>
            <person name="Gonzalez C."/>
            <person name="Grossetete S."/>
            <person name="Guldener U."/>
            <person name="Henrissat B."/>
            <person name="Howlett B.J."/>
            <person name="Kodira C."/>
            <person name="Kretschmer M."/>
            <person name="Lappartient A."/>
            <person name="Leroch M."/>
            <person name="Levis C."/>
            <person name="Mauceli E."/>
            <person name="Neuveglise C."/>
            <person name="Oeser B."/>
            <person name="Pearson M."/>
            <person name="Poulain J."/>
            <person name="Poussereau N."/>
            <person name="Quesneville H."/>
            <person name="Rascle C."/>
            <person name="Schumacher J."/>
            <person name="Segurens B."/>
            <person name="Sexton A."/>
            <person name="Silva E."/>
            <person name="Sirven C."/>
            <person name="Soanes D.M."/>
            <person name="Talbot N.J."/>
            <person name="Templeton M."/>
            <person name="Yandava C."/>
            <person name="Yarden O."/>
            <person name="Zeng Q."/>
            <person name="Rollins J.A."/>
            <person name="Lebrun M.H."/>
            <person name="Dickman M."/>
        </authorList>
    </citation>
    <scope>NUCLEOTIDE SEQUENCE [LARGE SCALE GENOMIC DNA]</scope>
    <source>
        <strain evidence="2">T4</strain>
    </source>
</reference>